<reference evidence="1" key="1">
    <citation type="submission" date="2021-01" db="EMBL/GenBank/DDBJ databases">
        <authorList>
            <person name="Kaushik A."/>
        </authorList>
    </citation>
    <scope>NUCLEOTIDE SEQUENCE</scope>
    <source>
        <strain evidence="1">AG4-R118</strain>
    </source>
</reference>
<dbReference type="Proteomes" id="UP000663888">
    <property type="component" value="Unassembled WGS sequence"/>
</dbReference>
<accession>A0A8H3CRN7</accession>
<organism evidence="1 2">
    <name type="scientific">Rhizoctonia solani</name>
    <dbReference type="NCBI Taxonomy" id="456999"/>
    <lineage>
        <taxon>Eukaryota</taxon>
        <taxon>Fungi</taxon>
        <taxon>Dikarya</taxon>
        <taxon>Basidiomycota</taxon>
        <taxon>Agaricomycotina</taxon>
        <taxon>Agaricomycetes</taxon>
        <taxon>Cantharellales</taxon>
        <taxon>Ceratobasidiaceae</taxon>
        <taxon>Rhizoctonia</taxon>
    </lineage>
</organism>
<evidence type="ECO:0000313" key="2">
    <source>
        <dbReference type="Proteomes" id="UP000663888"/>
    </source>
</evidence>
<proteinExistence type="predicted"/>
<dbReference type="EMBL" id="CAJMWX010001562">
    <property type="protein sequence ID" value="CAE6496250.1"/>
    <property type="molecule type" value="Genomic_DNA"/>
</dbReference>
<evidence type="ECO:0000313" key="1">
    <source>
        <dbReference type="EMBL" id="CAE6496250.1"/>
    </source>
</evidence>
<name>A0A8H3CRN7_9AGAM</name>
<comment type="caution">
    <text evidence="1">The sequence shown here is derived from an EMBL/GenBank/DDBJ whole genome shotgun (WGS) entry which is preliminary data.</text>
</comment>
<dbReference type="AlphaFoldDB" id="A0A8H3CRN7"/>
<protein>
    <submittedName>
        <fullName evidence="1">Uncharacterized protein</fullName>
    </submittedName>
</protein>
<sequence>MAPPTKFGPKLDFYLATCRERAPLDHAPDKEEIIRAIASLADPLSVSYTTFETILALERAPLCAHASILLTGSHILPSCIQLLRQYCSGRTQLFDHAYGYLCFRLMNLSIGVAKLARVNVLPKFLHILKSSSRGIRDKAITEELAVHVREWEAKEFTPGGQFLLPASNLLGWGIDPPTRMPTALPGIGGFTILDTVFLMEKIWESRGKFLRCLRSALRLQNYAGWCGIFHLMHDTLVRMHGMSHINGQEFDEYQNWITFTDIMQRYSLCANHYEEPTVSYLIKNRPNHQREKLRITALDPADVDQIVGAYINKARQQPSIVYAHATRLFAFAMTSCHLDKSKFVTNVTRITEAALADSWARFGQMRGGSTGLSFWANFSDSVINTLILVPALNKIADLQRQTILKIIVNENLLDFLGYFVLYPLTTKDKTIIDSPYWQNNALEILHRFIPILREHMETAPIDRVNPLYDTWNKTAQSLQHHKVMNKHISDRGKDYIYTWEETWEQIGEAIGRYTLQSSGVNRRIGMIL</sequence>
<gene>
    <name evidence="1" type="ORF">RDB_LOCUS147198</name>
</gene>